<evidence type="ECO:0000313" key="2">
    <source>
        <dbReference type="Proteomes" id="UP001208649"/>
    </source>
</evidence>
<dbReference type="EMBL" id="JAOTEM010000003">
    <property type="protein sequence ID" value="MCU7618401.1"/>
    <property type="molecule type" value="Genomic_DNA"/>
</dbReference>
<evidence type="ECO:0000313" key="1">
    <source>
        <dbReference type="EMBL" id="MCU7618401.1"/>
    </source>
</evidence>
<sequence>MKFILLLITILALTNCSSDHNSKFKSIDEGFIETTGTYLWGRTQKTIVVKKIENSCKIFAIIDKKGKVLYQQPMNVAFSDYHYWLCYVDDKENLYYYNSDYDEPKALIWNQELQKYDEKNFCSNKISLPKKFKTELSSKETLIDCLSLK</sequence>
<dbReference type="Proteomes" id="UP001208649">
    <property type="component" value="Unassembled WGS sequence"/>
</dbReference>
<reference evidence="2" key="1">
    <citation type="submission" date="2023-07" db="EMBL/GenBank/DDBJ databases">
        <title>Chryseobacterium sp. strain PBS4-4 Genome sequencing and assembly.</title>
        <authorList>
            <person name="Jung Y."/>
        </authorList>
    </citation>
    <scope>NUCLEOTIDE SEQUENCE [LARGE SCALE GENOMIC DNA]</scope>
    <source>
        <strain evidence="2">PBS4-4</strain>
    </source>
</reference>
<protein>
    <recommendedName>
        <fullName evidence="3">DUF3997 domain-containing protein</fullName>
    </recommendedName>
</protein>
<gene>
    <name evidence="1" type="ORF">NZ698_14465</name>
</gene>
<accession>A0ABT2W860</accession>
<organism evidence="1 2">
    <name type="scientific">Chryseobacterium edaphi</name>
    <dbReference type="NCBI Taxonomy" id="2976532"/>
    <lineage>
        <taxon>Bacteria</taxon>
        <taxon>Pseudomonadati</taxon>
        <taxon>Bacteroidota</taxon>
        <taxon>Flavobacteriia</taxon>
        <taxon>Flavobacteriales</taxon>
        <taxon>Weeksellaceae</taxon>
        <taxon>Chryseobacterium group</taxon>
        <taxon>Chryseobacterium</taxon>
    </lineage>
</organism>
<comment type="caution">
    <text evidence="1">The sequence shown here is derived from an EMBL/GenBank/DDBJ whole genome shotgun (WGS) entry which is preliminary data.</text>
</comment>
<evidence type="ECO:0008006" key="3">
    <source>
        <dbReference type="Google" id="ProtNLM"/>
    </source>
</evidence>
<keyword evidence="2" id="KW-1185">Reference proteome</keyword>
<dbReference type="RefSeq" id="WP_263003908.1">
    <property type="nucleotide sequence ID" value="NZ_JAOTEM010000003.1"/>
</dbReference>
<name>A0ABT2W860_9FLAO</name>
<proteinExistence type="predicted"/>